<feature type="region of interest" description="Disordered" evidence="1">
    <location>
        <begin position="340"/>
        <end position="368"/>
    </location>
</feature>
<feature type="compositionally biased region" description="Polar residues" evidence="1">
    <location>
        <begin position="355"/>
        <end position="368"/>
    </location>
</feature>
<sequence>MQRVAPGRWVAEPVLDRGDSAGRAGVGCDEGEGEGRGGEGRRGAGSAQNTAPMRGLAMVEETRVAGGKKSTTTRTGRDEMKWRAATGRLVVAVGANWRAAGKQQAKGMNVVGILGTSSFCAGGGAGGIAAWPGMAMAWHWHGRAAPKQRHPVQHGQPGSLIRAIHPPIHPLPPARQLPARRPAIRPASPPQRASTKQVGSLSRTGTGFDGHGHCDRLPDQKLLQKKRAGGTSKGPSRYPAGLSAWEPLVPSLPSWSVATAGHWYPASERSSICLHVHPSAGGPPDYPSIPPLALSGWPLRLRAACHLQPPKVIPAVVVAARAPGPLRAAPLGGGFVPAGAAGGGSRGWRTPLRGGTTSRPAASPRLQPSTKIHECLSLSPAATAQPMHRPEVSFHISPHPRARRCRRYPGIQAPASRDGLDSPVCRASRGAIATQIPDAANMGKREIPMLPNQGLADEAPHPPTWKGPLAGMKAPSLASPKSPERACPHWAAASASHHHHHQPVYHFDSRRTARRQLEEGGPAPASRRRLSGMICFWSLREYCAPTKPCQIATRLASPRPVPTPPPGRLSISHLSSQMASKVQDRA</sequence>
<accession>A0A2U3EDW6</accession>
<feature type="region of interest" description="Disordered" evidence="1">
    <location>
        <begin position="454"/>
        <end position="485"/>
    </location>
</feature>
<dbReference type="Proteomes" id="UP000245956">
    <property type="component" value="Unassembled WGS sequence"/>
</dbReference>
<feature type="region of interest" description="Disordered" evidence="1">
    <location>
        <begin position="555"/>
        <end position="586"/>
    </location>
</feature>
<proteinExistence type="predicted"/>
<protein>
    <submittedName>
        <fullName evidence="2">Uncharacterized protein</fullName>
    </submittedName>
</protein>
<comment type="caution">
    <text evidence="2">The sequence shown here is derived from an EMBL/GenBank/DDBJ whole genome shotgun (WGS) entry which is preliminary data.</text>
</comment>
<evidence type="ECO:0000256" key="1">
    <source>
        <dbReference type="SAM" id="MobiDB-lite"/>
    </source>
</evidence>
<dbReference type="AlphaFoldDB" id="A0A2U3EDW6"/>
<feature type="compositionally biased region" description="Polar residues" evidence="1">
    <location>
        <begin position="195"/>
        <end position="205"/>
    </location>
</feature>
<feature type="compositionally biased region" description="Low complexity" evidence="1">
    <location>
        <begin position="181"/>
        <end position="194"/>
    </location>
</feature>
<organism evidence="2 3">
    <name type="scientific">Purpureocillium lilacinum</name>
    <name type="common">Paecilomyces lilacinus</name>
    <dbReference type="NCBI Taxonomy" id="33203"/>
    <lineage>
        <taxon>Eukaryota</taxon>
        <taxon>Fungi</taxon>
        <taxon>Dikarya</taxon>
        <taxon>Ascomycota</taxon>
        <taxon>Pezizomycotina</taxon>
        <taxon>Sordariomycetes</taxon>
        <taxon>Hypocreomycetidae</taxon>
        <taxon>Hypocreales</taxon>
        <taxon>Ophiocordycipitaceae</taxon>
        <taxon>Purpureocillium</taxon>
    </lineage>
</organism>
<name>A0A2U3EDW6_PURLI</name>
<feature type="region of interest" description="Disordered" evidence="1">
    <location>
        <begin position="1"/>
        <end position="51"/>
    </location>
</feature>
<evidence type="ECO:0000313" key="2">
    <source>
        <dbReference type="EMBL" id="PWI72672.1"/>
    </source>
</evidence>
<feature type="region of interest" description="Disordered" evidence="1">
    <location>
        <begin position="181"/>
        <end position="216"/>
    </location>
</feature>
<evidence type="ECO:0000313" key="3">
    <source>
        <dbReference type="Proteomes" id="UP000245956"/>
    </source>
</evidence>
<gene>
    <name evidence="2" type="ORF">PCL_09687</name>
</gene>
<dbReference type="EMBL" id="LCWV01000005">
    <property type="protein sequence ID" value="PWI72672.1"/>
    <property type="molecule type" value="Genomic_DNA"/>
</dbReference>
<reference evidence="2 3" key="1">
    <citation type="journal article" date="2016" name="Front. Microbiol.">
        <title>Genome and transcriptome sequences reveal the specific parasitism of the nematophagous Purpureocillium lilacinum 36-1.</title>
        <authorList>
            <person name="Xie J."/>
            <person name="Li S."/>
            <person name="Mo C."/>
            <person name="Xiao X."/>
            <person name="Peng D."/>
            <person name="Wang G."/>
            <person name="Xiao Y."/>
        </authorList>
    </citation>
    <scope>NUCLEOTIDE SEQUENCE [LARGE SCALE GENOMIC DNA]</scope>
    <source>
        <strain evidence="2 3">36-1</strain>
    </source>
</reference>
<feature type="compositionally biased region" description="Basic and acidic residues" evidence="1">
    <location>
        <begin position="33"/>
        <end position="42"/>
    </location>
</feature>